<keyword evidence="3" id="KW-1185">Reference proteome</keyword>
<evidence type="ECO:0000313" key="3">
    <source>
        <dbReference type="Proteomes" id="UP000660262"/>
    </source>
</evidence>
<dbReference type="AlphaFoldDB" id="A0A830H7R0"/>
<gene>
    <name evidence="2" type="ORF">PPROV_000082600</name>
</gene>
<accession>A0A830H7R0</accession>
<dbReference type="OrthoDB" id="10532771at2759"/>
<protein>
    <submittedName>
        <fullName evidence="2">Uncharacterized protein</fullName>
    </submittedName>
</protein>
<proteinExistence type="predicted"/>
<comment type="caution">
    <text evidence="2">The sequence shown here is derived from an EMBL/GenBank/DDBJ whole genome shotgun (WGS) entry which is preliminary data.</text>
</comment>
<dbReference type="EMBL" id="BNJQ01000002">
    <property type="protein sequence ID" value="GHP02070.1"/>
    <property type="molecule type" value="Genomic_DNA"/>
</dbReference>
<sequence>MAYLPGVGGRHAGGRLRYSSAPHPHGPTRLSTRTRSPHTKAVNYHEESDVARFWRLWTGNAHCRNVVTSSPKDSLFRKPKELEKKLVQLRRVLPAKELDIPMICARDPRILELSTREVVAAFVRVRFALGDPPLCCNVCTMLTLGPSLLLCDAAELRTQAWKVVESVGDVESARTLLESNPMSLMSDGEEYAGGSRGKQYNRAVVYQ</sequence>
<reference evidence="2" key="1">
    <citation type="submission" date="2020-10" db="EMBL/GenBank/DDBJ databases">
        <title>Unveiling of a novel bifunctional photoreceptor, Dualchrome1, isolated from a cosmopolitan green alga.</title>
        <authorList>
            <person name="Suzuki S."/>
            <person name="Kawachi M."/>
        </authorList>
    </citation>
    <scope>NUCLEOTIDE SEQUENCE</scope>
    <source>
        <strain evidence="2">NIES 2893</strain>
    </source>
</reference>
<feature type="region of interest" description="Disordered" evidence="1">
    <location>
        <begin position="13"/>
        <end position="39"/>
    </location>
</feature>
<name>A0A830H7R0_9CHLO</name>
<evidence type="ECO:0000256" key="1">
    <source>
        <dbReference type="SAM" id="MobiDB-lite"/>
    </source>
</evidence>
<organism evidence="2 3">
    <name type="scientific">Pycnococcus provasolii</name>
    <dbReference type="NCBI Taxonomy" id="41880"/>
    <lineage>
        <taxon>Eukaryota</taxon>
        <taxon>Viridiplantae</taxon>
        <taxon>Chlorophyta</taxon>
        <taxon>Pseudoscourfieldiophyceae</taxon>
        <taxon>Pseudoscourfieldiales</taxon>
        <taxon>Pycnococcaceae</taxon>
        <taxon>Pycnococcus</taxon>
    </lineage>
</organism>
<dbReference type="Proteomes" id="UP000660262">
    <property type="component" value="Unassembled WGS sequence"/>
</dbReference>
<evidence type="ECO:0000313" key="2">
    <source>
        <dbReference type="EMBL" id="GHP02070.1"/>
    </source>
</evidence>